<dbReference type="Gene3D" id="3.30.160.60">
    <property type="entry name" value="Classic Zinc Finger"/>
    <property type="match status" value="5"/>
</dbReference>
<dbReference type="InterPro" id="IPR051967">
    <property type="entry name" value="Krueppel_C2H2-ZF"/>
</dbReference>
<dbReference type="FunFam" id="3.30.160.60:FF:001441">
    <property type="entry name" value="Zinc finger protein 217"/>
    <property type="match status" value="1"/>
</dbReference>
<dbReference type="RefSeq" id="XP_022349825.1">
    <property type="nucleotide sequence ID" value="XM_022494117.1"/>
</dbReference>
<feature type="domain" description="C2H2-type" evidence="13">
    <location>
        <begin position="494"/>
        <end position="521"/>
    </location>
</feature>
<evidence type="ECO:0000313" key="15">
    <source>
        <dbReference type="RefSeq" id="XP_022349825.1"/>
    </source>
</evidence>
<feature type="region of interest" description="Disordered" evidence="12">
    <location>
        <begin position="338"/>
        <end position="399"/>
    </location>
</feature>
<dbReference type="GO" id="GO:0005634">
    <property type="term" value="C:nucleus"/>
    <property type="evidence" value="ECO:0007669"/>
    <property type="project" value="UniProtKB-SubCell"/>
</dbReference>
<evidence type="ECO:0000259" key="13">
    <source>
        <dbReference type="PROSITE" id="PS50157"/>
    </source>
</evidence>
<feature type="compositionally biased region" description="Basic and acidic residues" evidence="12">
    <location>
        <begin position="387"/>
        <end position="399"/>
    </location>
</feature>
<dbReference type="PANTHER" id="PTHR45925">
    <property type="entry name" value="ZINC FINGER PROTEIN"/>
    <property type="match status" value="1"/>
</dbReference>
<keyword evidence="4" id="KW-0677">Repeat</keyword>
<dbReference type="SMART" id="SM00355">
    <property type="entry name" value="ZnF_C2H2"/>
    <property type="match status" value="8"/>
</dbReference>
<evidence type="ECO:0000256" key="11">
    <source>
        <dbReference type="PROSITE-ProRule" id="PRU00042"/>
    </source>
</evidence>
<evidence type="ECO:0000256" key="9">
    <source>
        <dbReference type="ARBA" id="ARBA00023163"/>
    </source>
</evidence>
<dbReference type="KEGG" id="elk:111141514"/>
<proteinExistence type="inferred from homology"/>
<feature type="domain" description="C2H2-type" evidence="13">
    <location>
        <begin position="180"/>
        <end position="207"/>
    </location>
</feature>
<dbReference type="GO" id="GO:0000978">
    <property type="term" value="F:RNA polymerase II cis-regulatory region sequence-specific DNA binding"/>
    <property type="evidence" value="ECO:0007669"/>
    <property type="project" value="TreeGrafter"/>
</dbReference>
<comment type="similarity">
    <text evidence="2">Belongs to the krueppel C2H2-type zinc-finger protein family.</text>
</comment>
<keyword evidence="6" id="KW-0862">Zinc</keyword>
<evidence type="ECO:0000256" key="7">
    <source>
        <dbReference type="ARBA" id="ARBA00023015"/>
    </source>
</evidence>
<dbReference type="STRING" id="391180.A0A2Y9IV41"/>
<name>A0A2Y9IV41_ENHLU</name>
<sequence>MVTSLTRGLIPIPEIPPPDSKFIYNPKVPGNMPTQSLLVYMDGPEVIGSPLGAQTELDEAVSIKGTSTVPFRATQEKNIIQIEGYMPLDCMFCNQTFTHSEDLNKHVLMQHRPILCEPAVLRVEAEYLSPLDKSQVRAEPPKDKNCKENEEFSCEVCGQTFRVAFDVEIHMKKHKDSFTYGCSVCGRRFKEPWFLKNHMRTHTGKSGAKSRLQQGAESPATINEVVQEPAAESLASPYKICMVCGFLFPNKESLLEHRKMHTKEPASGAAGPRTDAPTGGTAPPGDELLQFLRLRPASHPESGRRPPKWIPQLDPFTTYQAWQLATKGKVAVCREVKEQPGQDGSTDNDDSCSEKEEARAGRSGCAGLAQDKEKPRAGGGEVPSAEADPKLSGSKEKPTHCAECGKAFRTYHQLVLHSRVHKKERRADAESPTMAADGRQPRTCSPDLPAALDENGAGEREGGSEDGSEDGLPEGLHLDKNDDGGKIKHLTSSRECSYCGKFFRSNYYLNIHLRTHTGEKPYKCEFCDYAAAQKTSLRYHLERHHKDKQIDIAAEVKTDGKNQETEDALLAADGAQTKNLKRFFDGAKDVKGSPPSKQLKGMASTFQNVLGSAVLSPVHRDTQDFNKNATDDSTEKMGKAPAPAYLDVLQKRAPGDPQPPEPACRAEAGVPARVDGSAAHGADGSPREKPAGMVADGKHKPGGDCQEKPLNLSLGALHGCPAISLSKSLIPGITCPFCTFKTFYPEVLMMHQRLEHKYNPDIHKNCRSKSLLRSRRTGCPPALLGKDVAPLAHFPKARPRPAPAPPAKAAPTDRDRDRGKPGPAAPARPPPPPGLDPSTLAPSNLKAPRPPHQHPHPQPGGAQGAARQAEPAHPERGRRPEAKPRAPAAAPAPPGPGAANGSAERPWAPRGRDPQSGRPAEPGEPLPKRPRPDAEPPAPAFRRAFELPKYHVVRGLQSLLPGECVCPPPAALPPKPRATPAPLFACGPAAEGKRPVSYQHLSSSMLQKRNYENFIGNAHYRPNDKKT</sequence>
<evidence type="ECO:0000313" key="14">
    <source>
        <dbReference type="Proteomes" id="UP000248482"/>
    </source>
</evidence>
<keyword evidence="9" id="KW-0804">Transcription</keyword>
<dbReference type="GO" id="GO:0008270">
    <property type="term" value="F:zinc ion binding"/>
    <property type="evidence" value="ECO:0007669"/>
    <property type="project" value="UniProtKB-KW"/>
</dbReference>
<feature type="region of interest" description="Disordered" evidence="12">
    <location>
        <begin position="418"/>
        <end position="484"/>
    </location>
</feature>
<evidence type="ECO:0000256" key="4">
    <source>
        <dbReference type="ARBA" id="ARBA00022737"/>
    </source>
</evidence>
<keyword evidence="5 11" id="KW-0863">Zinc-finger</keyword>
<keyword evidence="8" id="KW-0238">DNA-binding</keyword>
<reference evidence="15" key="1">
    <citation type="submission" date="2025-08" db="UniProtKB">
        <authorList>
            <consortium name="RefSeq"/>
        </authorList>
    </citation>
    <scope>IDENTIFICATION</scope>
    <source>
        <tissue evidence="15">Blood</tissue>
    </source>
</reference>
<keyword evidence="7" id="KW-0805">Transcription regulation</keyword>
<dbReference type="GeneID" id="111141514"/>
<evidence type="ECO:0000256" key="6">
    <source>
        <dbReference type="ARBA" id="ARBA00022833"/>
    </source>
</evidence>
<feature type="domain" description="C2H2-type" evidence="13">
    <location>
        <begin position="88"/>
        <end position="111"/>
    </location>
</feature>
<evidence type="ECO:0000256" key="3">
    <source>
        <dbReference type="ARBA" id="ARBA00022723"/>
    </source>
</evidence>
<evidence type="ECO:0000256" key="8">
    <source>
        <dbReference type="ARBA" id="ARBA00023125"/>
    </source>
</evidence>
<evidence type="ECO:0000256" key="12">
    <source>
        <dbReference type="SAM" id="MobiDB-lite"/>
    </source>
</evidence>
<feature type="compositionally biased region" description="Basic and acidic residues" evidence="12">
    <location>
        <begin position="811"/>
        <end position="820"/>
    </location>
</feature>
<keyword evidence="3" id="KW-0479">Metal-binding</keyword>
<dbReference type="FunFam" id="3.30.160.60:FF:001201">
    <property type="entry name" value="Zinc finger protein 217"/>
    <property type="match status" value="1"/>
</dbReference>
<dbReference type="FunFam" id="3.30.160.60:FF:001038">
    <property type="entry name" value="Zinc finger protein 217"/>
    <property type="match status" value="1"/>
</dbReference>
<accession>A0A2Y9IV41</accession>
<feature type="compositionally biased region" description="Pro residues" evidence="12">
    <location>
        <begin position="823"/>
        <end position="835"/>
    </location>
</feature>
<gene>
    <name evidence="15" type="primary">LOC111141514</name>
</gene>
<evidence type="ECO:0000256" key="1">
    <source>
        <dbReference type="ARBA" id="ARBA00004123"/>
    </source>
</evidence>
<feature type="domain" description="C2H2-type" evidence="13">
    <location>
        <begin position="399"/>
        <end position="426"/>
    </location>
</feature>
<dbReference type="InterPro" id="IPR013087">
    <property type="entry name" value="Znf_C2H2_type"/>
</dbReference>
<dbReference type="PANTHER" id="PTHR45925:SF4">
    <property type="entry name" value="ZINC FINGER PROTEIN 217"/>
    <property type="match status" value="1"/>
</dbReference>
<feature type="compositionally biased region" description="Basic and acidic residues" evidence="12">
    <location>
        <begin position="870"/>
        <end position="884"/>
    </location>
</feature>
<keyword evidence="10" id="KW-0539">Nucleus</keyword>
<feature type="region of interest" description="Disordered" evidence="12">
    <location>
        <begin position="675"/>
        <end position="702"/>
    </location>
</feature>
<feature type="compositionally biased region" description="Basic and acidic residues" evidence="12">
    <location>
        <begin position="685"/>
        <end position="702"/>
    </location>
</feature>
<evidence type="ECO:0000256" key="2">
    <source>
        <dbReference type="ARBA" id="ARBA00006991"/>
    </source>
</evidence>
<feature type="domain" description="C2H2-type" evidence="13">
    <location>
        <begin position="239"/>
        <end position="266"/>
    </location>
</feature>
<protein>
    <submittedName>
        <fullName evidence="15">Zinc finger protein 217</fullName>
    </submittedName>
</protein>
<comment type="subcellular location">
    <subcellularLocation>
        <location evidence="1">Nucleus</location>
    </subcellularLocation>
</comment>
<dbReference type="Pfam" id="PF00096">
    <property type="entry name" value="zf-C2H2"/>
    <property type="match status" value="4"/>
</dbReference>
<evidence type="ECO:0000256" key="5">
    <source>
        <dbReference type="ARBA" id="ARBA00022771"/>
    </source>
</evidence>
<dbReference type="SUPFAM" id="SSF57667">
    <property type="entry name" value="beta-beta-alpha zinc fingers"/>
    <property type="match status" value="3"/>
</dbReference>
<dbReference type="InterPro" id="IPR036236">
    <property type="entry name" value="Znf_C2H2_sf"/>
</dbReference>
<dbReference type="Proteomes" id="UP000248482">
    <property type="component" value="Unplaced"/>
</dbReference>
<keyword evidence="14" id="KW-1185">Reference proteome</keyword>
<dbReference type="FunFam" id="3.30.160.60:FF:000075">
    <property type="entry name" value="Putative zinc finger protein 536"/>
    <property type="match status" value="1"/>
</dbReference>
<feature type="region of interest" description="Disordered" evidence="12">
    <location>
        <begin position="261"/>
        <end position="286"/>
    </location>
</feature>
<dbReference type="GO" id="GO:0000981">
    <property type="term" value="F:DNA-binding transcription factor activity, RNA polymerase II-specific"/>
    <property type="evidence" value="ECO:0007669"/>
    <property type="project" value="TreeGrafter"/>
</dbReference>
<feature type="region of interest" description="Disordered" evidence="12">
    <location>
        <begin position="793"/>
        <end position="942"/>
    </location>
</feature>
<organism evidence="14 15">
    <name type="scientific">Enhydra lutris kenyoni</name>
    <name type="common">northern sea otter</name>
    <dbReference type="NCBI Taxonomy" id="391180"/>
    <lineage>
        <taxon>Eukaryota</taxon>
        <taxon>Metazoa</taxon>
        <taxon>Chordata</taxon>
        <taxon>Craniata</taxon>
        <taxon>Vertebrata</taxon>
        <taxon>Euteleostomi</taxon>
        <taxon>Mammalia</taxon>
        <taxon>Eutheria</taxon>
        <taxon>Laurasiatheria</taxon>
        <taxon>Carnivora</taxon>
        <taxon>Caniformia</taxon>
        <taxon>Musteloidea</taxon>
        <taxon>Mustelidae</taxon>
        <taxon>Lutrinae</taxon>
        <taxon>Enhydra</taxon>
    </lineage>
</organism>
<dbReference type="OrthoDB" id="8953863at2759"/>
<feature type="domain" description="C2H2-type" evidence="13">
    <location>
        <begin position="522"/>
        <end position="549"/>
    </location>
</feature>
<evidence type="ECO:0000256" key="10">
    <source>
        <dbReference type="ARBA" id="ARBA00023242"/>
    </source>
</evidence>
<dbReference type="AlphaFoldDB" id="A0A2Y9IV41"/>
<dbReference type="PROSITE" id="PS50157">
    <property type="entry name" value="ZINC_FINGER_C2H2_2"/>
    <property type="match status" value="7"/>
</dbReference>
<dbReference type="PROSITE" id="PS00028">
    <property type="entry name" value="ZINC_FINGER_C2H2_1"/>
    <property type="match status" value="6"/>
</dbReference>
<feature type="domain" description="C2H2-type" evidence="13">
    <location>
        <begin position="152"/>
        <end position="179"/>
    </location>
</feature>